<keyword evidence="2 7" id="KW-0547">Nucleotide-binding</keyword>
<dbReference type="SMART" id="SM00847">
    <property type="entry name" value="HA2"/>
    <property type="match status" value="1"/>
</dbReference>
<protein>
    <submittedName>
        <fullName evidence="7">3'-5' RNA helicase YTHDC2</fullName>
    </submittedName>
</protein>
<dbReference type="InterPro" id="IPR059023">
    <property type="entry name" value="RNA_hel_CTD"/>
</dbReference>
<evidence type="ECO:0000256" key="1">
    <source>
        <dbReference type="ARBA" id="ARBA00022801"/>
    </source>
</evidence>
<dbReference type="InterPro" id="IPR002110">
    <property type="entry name" value="Ankyrin_rpt"/>
</dbReference>
<dbReference type="InterPro" id="IPR036867">
    <property type="entry name" value="R3H_dom_sf"/>
</dbReference>
<dbReference type="InterPro" id="IPR007275">
    <property type="entry name" value="YTH_domain"/>
</dbReference>
<dbReference type="Pfam" id="PF26026">
    <property type="entry name" value="RNA_hel_CTD"/>
    <property type="match status" value="1"/>
</dbReference>
<feature type="compositionally biased region" description="Acidic residues" evidence="4">
    <location>
        <begin position="896"/>
        <end position="905"/>
    </location>
</feature>
<dbReference type="CDD" id="cd21134">
    <property type="entry name" value="YTH"/>
    <property type="match status" value="1"/>
</dbReference>
<gene>
    <name evidence="7" type="ORF">P5673_023945</name>
</gene>
<feature type="domain" description="Helicase C-terminal" evidence="6">
    <location>
        <begin position="408"/>
        <end position="577"/>
    </location>
</feature>
<feature type="region of interest" description="Disordered" evidence="4">
    <location>
        <begin position="984"/>
        <end position="1005"/>
    </location>
</feature>
<dbReference type="SUPFAM" id="SSF82708">
    <property type="entry name" value="R3H domain"/>
    <property type="match status" value="1"/>
</dbReference>
<reference evidence="7" key="1">
    <citation type="journal article" date="2023" name="G3 (Bethesda)">
        <title>Whole genome assembly and annotation of the endangered Caribbean coral Acropora cervicornis.</title>
        <authorList>
            <person name="Selwyn J.D."/>
            <person name="Vollmer S.V."/>
        </authorList>
    </citation>
    <scope>NUCLEOTIDE SEQUENCE</scope>
    <source>
        <strain evidence="7">K2</strain>
    </source>
</reference>
<dbReference type="Gene3D" id="3.10.590.10">
    <property type="entry name" value="ph1033 like domains"/>
    <property type="match status" value="1"/>
</dbReference>
<dbReference type="PANTHER" id="PTHR18934:SF213">
    <property type="entry name" value="3'-5' RNA HELICASE YTHDC2"/>
    <property type="match status" value="1"/>
</dbReference>
<sequence length="1332" mass="149097">MASSGSPKKTRRQSEICVKEEFKIAVKIALDRFRFQEKQKVLEFPSSFTSLERAYIHRMCQNIGLASQSQGSILKLSNNACQHIEHLAKKFPLNMKERQELQPKTERSTVTFDSGRSSRENKVVGKLNNNMPAIPPVAKPNGFSSIRETGSGKTTQCRIVCTQPRRISALSVSERVATERGERLGQTVGYQIRLDNRISPKTLLTYCTTGVLLQTLMSGDNSLSFVTHVIVVSFYDAVLIRVNSFYFLDYLEAADFPLDEELTDGEVMEPDILLEDDDDNEGANEDVDDDEEDEEVVESFNEEQYLREEMDNSISEAWLNGSEDAFVQILYLVMQENISVDYQHSETQATPLMVASGRGCASVVEQLLNLGANPHIKEPKNGWTAIDWAKKWEHTKVVELLESSLTFDDDKFVKFLIGAILVFLPGYDDIISLRDALTSHREFGNSKRYQIFMLHSSMQPSEQREVFRKLPHNTRKIVLSTNIAETSVTINDVVFVIDCGKVKEKSFDALTSVSSLHPVWVSKASAIQRRGRAGRCSPGICFHLFSRVRFENLLEYQIPELLRTPLQELCLHTKLLASPNTSIADFISKAAEPPPFLVLRNAVALLKVCYCILPLFGRHLADLPLSPHLGKMVLYSVVLKCLDPVVTITCALAYRDPYRKAIASTCAWQRARSQGYDKSFCHRNYLSQATLEMMAGMRSQILGQLKVAGFIRPRGAGDIKDLNTNSNNFAVVKVFAPIPSENFYFTLTLTSKTDFSFTQSLLLKRLFIVPFFAALCAGTFPLLARVDRSRSKLTTQKENSARFHNSSIMNQPPSHGESMSSAQAKSIARLPSDWLIYEEMTRLYTTVTVKCCTLVSPVTVALFTGPSLSCEHVMDSLSSRDGDRYLGEGFIRESESSDSETDDGTGGEKNKDKGVSFKVDEWIALSGNQEVVKLVWYLRHKLQALVIRRIRSPSRPWSQVDEMVVRAVAAVLTAEEHVLNPSLYPRQRRTRPGIESAADSRTRKERSHLAVQFLPSREQLQELSGSQAKSERSVSPHHASKASGEGWTTPPTQQRDARYFIMKCNNQRNLDISMAKGIWATTLANEKKLNRAFKETKLVVLIFSVQGSGHFQGYAHMTSVIGKEKSPEFGSTSLSGVFSVEWIKKANIPFQQAHHLVNPWNDHKKVQISRDGQELEPKIGEELCKLWDADNSSQGGRTLRANNSINRRGKPSVQSDPHPTPSQWQSSQPNLGYTAMQQVYTAHTPSLPIPVPIPSPRHTIPAHYPSHQVVTPQPMAVHTHPNVPFGAQAAALQSQFHATAPRFTGSLPQTPSVRSMGPLPRGSRGPFNASRK</sequence>
<dbReference type="InterPro" id="IPR001650">
    <property type="entry name" value="Helicase_C-like"/>
</dbReference>
<dbReference type="CDD" id="cd18791">
    <property type="entry name" value="SF2_C_RHA"/>
    <property type="match status" value="1"/>
</dbReference>
<dbReference type="Pfam" id="PF21010">
    <property type="entry name" value="HA2_C"/>
    <property type="match status" value="1"/>
</dbReference>
<reference evidence="7" key="2">
    <citation type="journal article" date="2023" name="Science">
        <title>Genomic signatures of disease resistance in endangered staghorn corals.</title>
        <authorList>
            <person name="Vollmer S.V."/>
            <person name="Selwyn J.D."/>
            <person name="Despard B.A."/>
            <person name="Roesel C.L."/>
        </authorList>
    </citation>
    <scope>NUCLEOTIDE SEQUENCE</scope>
    <source>
        <strain evidence="7">K2</strain>
    </source>
</reference>
<feature type="domain" description="YTH" evidence="5">
    <location>
        <begin position="1057"/>
        <end position="1187"/>
    </location>
</feature>
<keyword evidence="3" id="KW-0040">ANK repeat</keyword>
<dbReference type="Pfam" id="PF01424">
    <property type="entry name" value="R3H"/>
    <property type="match status" value="1"/>
</dbReference>
<feature type="region of interest" description="Disordered" evidence="4">
    <location>
        <begin position="889"/>
        <end position="912"/>
    </location>
</feature>
<keyword evidence="2 7" id="KW-0347">Helicase</keyword>
<keyword evidence="8" id="KW-1185">Reference proteome</keyword>
<comment type="caution">
    <text evidence="7">The sequence shown here is derived from an EMBL/GenBank/DDBJ whole genome shotgun (WGS) entry which is preliminary data.</text>
</comment>
<feature type="region of interest" description="Disordered" evidence="4">
    <location>
        <begin position="99"/>
        <end position="119"/>
    </location>
</feature>
<dbReference type="Pfam" id="PF00271">
    <property type="entry name" value="Helicase_C"/>
    <property type="match status" value="1"/>
</dbReference>
<dbReference type="Gene3D" id="1.20.120.1080">
    <property type="match status" value="1"/>
</dbReference>
<keyword evidence="1" id="KW-0378">Hydrolase</keyword>
<dbReference type="SMART" id="SM00248">
    <property type="entry name" value="ANK"/>
    <property type="match status" value="2"/>
</dbReference>
<accession>A0AAD9Q527</accession>
<dbReference type="Gene3D" id="3.30.1370.50">
    <property type="entry name" value="R3H-like domain"/>
    <property type="match status" value="1"/>
</dbReference>
<dbReference type="Pfam" id="PF12796">
    <property type="entry name" value="Ank_2"/>
    <property type="match status" value="1"/>
</dbReference>
<dbReference type="Gene3D" id="1.25.40.20">
    <property type="entry name" value="Ankyrin repeat-containing domain"/>
    <property type="match status" value="1"/>
</dbReference>
<dbReference type="SUPFAM" id="SSF52540">
    <property type="entry name" value="P-loop containing nucleoside triphosphate hydrolases"/>
    <property type="match status" value="2"/>
</dbReference>
<keyword evidence="2 7" id="KW-0067">ATP-binding</keyword>
<feature type="region of interest" description="Disordered" evidence="4">
    <location>
        <begin position="794"/>
        <end position="819"/>
    </location>
</feature>
<dbReference type="PROSITE" id="PS50088">
    <property type="entry name" value="ANK_REPEAT"/>
    <property type="match status" value="1"/>
</dbReference>
<dbReference type="EMBL" id="JARQWQ010000069">
    <property type="protein sequence ID" value="KAK2554500.1"/>
    <property type="molecule type" value="Genomic_DNA"/>
</dbReference>
<evidence type="ECO:0000259" key="6">
    <source>
        <dbReference type="PROSITE" id="PS51194"/>
    </source>
</evidence>
<feature type="region of interest" description="Disordered" evidence="4">
    <location>
        <begin position="273"/>
        <end position="295"/>
    </location>
</feature>
<dbReference type="PANTHER" id="PTHR18934">
    <property type="entry name" value="ATP-DEPENDENT RNA HELICASE"/>
    <property type="match status" value="1"/>
</dbReference>
<dbReference type="CDD" id="cd17917">
    <property type="entry name" value="DEXHc_RHA-like"/>
    <property type="match status" value="1"/>
</dbReference>
<dbReference type="Pfam" id="PF04146">
    <property type="entry name" value="YTH"/>
    <property type="match status" value="1"/>
</dbReference>
<dbReference type="GO" id="GO:0003723">
    <property type="term" value="F:RNA binding"/>
    <property type="evidence" value="ECO:0007669"/>
    <property type="project" value="InterPro"/>
</dbReference>
<dbReference type="PROSITE" id="PS50882">
    <property type="entry name" value="YTH"/>
    <property type="match status" value="1"/>
</dbReference>
<dbReference type="GO" id="GO:0004386">
    <property type="term" value="F:helicase activity"/>
    <property type="evidence" value="ECO:0007669"/>
    <property type="project" value="UniProtKB-KW"/>
</dbReference>
<dbReference type="InterPro" id="IPR001374">
    <property type="entry name" value="R3H_dom"/>
</dbReference>
<dbReference type="InterPro" id="IPR027417">
    <property type="entry name" value="P-loop_NTPase"/>
</dbReference>
<dbReference type="Gene3D" id="3.40.50.300">
    <property type="entry name" value="P-loop containing nucleotide triphosphate hydrolases"/>
    <property type="match status" value="2"/>
</dbReference>
<evidence type="ECO:0000256" key="3">
    <source>
        <dbReference type="PROSITE-ProRule" id="PRU00023"/>
    </source>
</evidence>
<feature type="region of interest" description="Disordered" evidence="4">
    <location>
        <begin position="1190"/>
        <end position="1229"/>
    </location>
</feature>
<dbReference type="PROSITE" id="PS51194">
    <property type="entry name" value="HELICASE_CTER"/>
    <property type="match status" value="1"/>
</dbReference>
<feature type="repeat" description="ANK" evidence="3">
    <location>
        <begin position="347"/>
        <end position="379"/>
    </location>
</feature>
<dbReference type="InterPro" id="IPR036770">
    <property type="entry name" value="Ankyrin_rpt-contain_sf"/>
</dbReference>
<dbReference type="Proteomes" id="UP001249851">
    <property type="component" value="Unassembled WGS sequence"/>
</dbReference>
<dbReference type="Pfam" id="PF07717">
    <property type="entry name" value="OB_NTP_bind"/>
    <property type="match status" value="1"/>
</dbReference>
<dbReference type="SMART" id="SM00490">
    <property type="entry name" value="HELICc"/>
    <property type="match status" value="1"/>
</dbReference>
<evidence type="ECO:0000313" key="8">
    <source>
        <dbReference type="Proteomes" id="UP001249851"/>
    </source>
</evidence>
<feature type="region of interest" description="Disordered" evidence="4">
    <location>
        <begin position="1022"/>
        <end position="1051"/>
    </location>
</feature>
<dbReference type="SUPFAM" id="SSF48403">
    <property type="entry name" value="Ankyrin repeat"/>
    <property type="match status" value="1"/>
</dbReference>
<name>A0AAD9Q527_ACRCE</name>
<dbReference type="InterPro" id="IPR011709">
    <property type="entry name" value="DEAD-box_helicase_OB_fold"/>
</dbReference>
<proteinExistence type="predicted"/>
<organism evidence="7 8">
    <name type="scientific">Acropora cervicornis</name>
    <name type="common">Staghorn coral</name>
    <dbReference type="NCBI Taxonomy" id="6130"/>
    <lineage>
        <taxon>Eukaryota</taxon>
        <taxon>Metazoa</taxon>
        <taxon>Cnidaria</taxon>
        <taxon>Anthozoa</taxon>
        <taxon>Hexacorallia</taxon>
        <taxon>Scleractinia</taxon>
        <taxon>Astrocoeniina</taxon>
        <taxon>Acroporidae</taxon>
        <taxon>Acropora</taxon>
    </lineage>
</organism>
<evidence type="ECO:0000256" key="2">
    <source>
        <dbReference type="ARBA" id="ARBA00022806"/>
    </source>
</evidence>
<dbReference type="InterPro" id="IPR007502">
    <property type="entry name" value="Helicase-assoc_dom"/>
</dbReference>
<evidence type="ECO:0000259" key="5">
    <source>
        <dbReference type="PROSITE" id="PS50882"/>
    </source>
</evidence>
<feature type="region of interest" description="Disordered" evidence="4">
    <location>
        <begin position="1302"/>
        <end position="1332"/>
    </location>
</feature>
<evidence type="ECO:0000256" key="4">
    <source>
        <dbReference type="SAM" id="MobiDB-lite"/>
    </source>
</evidence>
<evidence type="ECO:0000313" key="7">
    <source>
        <dbReference type="EMBL" id="KAK2554500.1"/>
    </source>
</evidence>